<dbReference type="AlphaFoldDB" id="A0A5E4A9G2"/>
<reference evidence="2" key="1">
    <citation type="submission" date="2019-04" db="EMBL/GenBank/DDBJ databases">
        <authorList>
            <person name="Alioto T."/>
            <person name="Alioto T."/>
        </authorList>
    </citation>
    <scope>NUCLEOTIDE SEQUENCE [LARGE SCALE GENOMIC DNA]</scope>
</reference>
<organism evidence="2 3">
    <name type="scientific">Marmota monax</name>
    <name type="common">Woodchuck</name>
    <dbReference type="NCBI Taxonomy" id="9995"/>
    <lineage>
        <taxon>Eukaryota</taxon>
        <taxon>Metazoa</taxon>
        <taxon>Chordata</taxon>
        <taxon>Craniata</taxon>
        <taxon>Vertebrata</taxon>
        <taxon>Euteleostomi</taxon>
        <taxon>Mammalia</taxon>
        <taxon>Eutheria</taxon>
        <taxon>Euarchontoglires</taxon>
        <taxon>Glires</taxon>
        <taxon>Rodentia</taxon>
        <taxon>Sciuromorpha</taxon>
        <taxon>Sciuridae</taxon>
        <taxon>Xerinae</taxon>
        <taxon>Marmotini</taxon>
        <taxon>Marmota</taxon>
    </lineage>
</organism>
<dbReference type="Proteomes" id="UP000335636">
    <property type="component" value="Unassembled WGS sequence"/>
</dbReference>
<dbReference type="PANTHER" id="PTHR33862:SF3">
    <property type="entry name" value="OROFACIAL CLEFT 1 CANDIDATE GENE 1 PROTEIN"/>
    <property type="match status" value="1"/>
</dbReference>
<sequence>RLTPDGETPIADAAKLYWVFVRSRQPGILGVMITMLLYILLFIISALILYLYGL</sequence>
<dbReference type="EMBL" id="CABDUW010000028">
    <property type="protein sequence ID" value="VTJ53352.1"/>
    <property type="molecule type" value="Genomic_DNA"/>
</dbReference>
<keyword evidence="1" id="KW-0472">Membrane</keyword>
<protein>
    <submittedName>
        <fullName evidence="2">Uncharacterized protein</fullName>
    </submittedName>
</protein>
<evidence type="ECO:0000313" key="3">
    <source>
        <dbReference type="Proteomes" id="UP000335636"/>
    </source>
</evidence>
<name>A0A5E4A9G2_MARMO</name>
<feature type="transmembrane region" description="Helical" evidence="1">
    <location>
        <begin position="28"/>
        <end position="52"/>
    </location>
</feature>
<dbReference type="InterPro" id="IPR031390">
    <property type="entry name" value="OFCC1"/>
</dbReference>
<keyword evidence="3" id="KW-1185">Reference proteome</keyword>
<keyword evidence="1" id="KW-0812">Transmembrane</keyword>
<feature type="non-terminal residue" evidence="2">
    <location>
        <position position="1"/>
    </location>
</feature>
<dbReference type="PANTHER" id="PTHR33862">
    <property type="entry name" value="OROFACIAL CLEFT 1 CANDIDATE GENE 1 PROTEIN"/>
    <property type="match status" value="1"/>
</dbReference>
<accession>A0A5E4A9G2</accession>
<gene>
    <name evidence="2" type="ORF">MONAX_5E022037</name>
</gene>
<proteinExistence type="predicted"/>
<comment type="caution">
    <text evidence="2">The sequence shown here is derived from an EMBL/GenBank/DDBJ whole genome shotgun (WGS) entry which is preliminary data.</text>
</comment>
<evidence type="ECO:0000313" key="2">
    <source>
        <dbReference type="EMBL" id="VTJ53352.1"/>
    </source>
</evidence>
<keyword evidence="1" id="KW-1133">Transmembrane helix</keyword>
<feature type="non-terminal residue" evidence="2">
    <location>
        <position position="54"/>
    </location>
</feature>
<evidence type="ECO:0000256" key="1">
    <source>
        <dbReference type="SAM" id="Phobius"/>
    </source>
</evidence>